<evidence type="ECO:0000313" key="18">
    <source>
        <dbReference type="EMBL" id="KLU92756.1"/>
    </source>
</evidence>
<comment type="similarity">
    <text evidence="4">Belongs to the RBT5 family.</text>
</comment>
<evidence type="ECO:0000256" key="11">
    <source>
        <dbReference type="ARBA" id="ARBA00023157"/>
    </source>
</evidence>
<organism evidence="19 20">
    <name type="scientific">Magnaporthiopsis poae (strain ATCC 64411 / 73-15)</name>
    <name type="common">Kentucky bluegrass fungus</name>
    <name type="synonym">Magnaporthe poae</name>
    <dbReference type="NCBI Taxonomy" id="644358"/>
    <lineage>
        <taxon>Eukaryota</taxon>
        <taxon>Fungi</taxon>
        <taxon>Dikarya</taxon>
        <taxon>Ascomycota</taxon>
        <taxon>Pezizomycotina</taxon>
        <taxon>Sordariomycetes</taxon>
        <taxon>Sordariomycetidae</taxon>
        <taxon>Magnaporthales</taxon>
        <taxon>Magnaporthaceae</taxon>
        <taxon>Magnaporthiopsis</taxon>
    </lineage>
</organism>
<keyword evidence="10 14" id="KW-0472">Membrane</keyword>
<dbReference type="AlphaFoldDB" id="A0A0C4EFV0"/>
<feature type="chain" id="PRO_5009386052" evidence="15">
    <location>
        <begin position="18"/>
        <end position="420"/>
    </location>
</feature>
<feature type="domain" description="Rhodopsin" evidence="17">
    <location>
        <begin position="145"/>
        <end position="357"/>
    </location>
</feature>
<dbReference type="GO" id="GO:0005576">
    <property type="term" value="C:extracellular region"/>
    <property type="evidence" value="ECO:0007669"/>
    <property type="project" value="UniProtKB-SubCell"/>
</dbReference>
<evidence type="ECO:0000256" key="3">
    <source>
        <dbReference type="ARBA" id="ARBA00004613"/>
    </source>
</evidence>
<protein>
    <submittedName>
        <fullName evidence="18 19">Uncharacterized protein</fullName>
    </submittedName>
</protein>
<dbReference type="OrthoDB" id="2496787at2759"/>
<evidence type="ECO:0000256" key="7">
    <source>
        <dbReference type="ARBA" id="ARBA00022692"/>
    </source>
</evidence>
<dbReference type="Proteomes" id="UP000011715">
    <property type="component" value="Unassembled WGS sequence"/>
</dbReference>
<name>A0A0C4EFV0_MAGP6</name>
<evidence type="ECO:0000256" key="10">
    <source>
        <dbReference type="ARBA" id="ARBA00023136"/>
    </source>
</evidence>
<feature type="transmembrane region" description="Helical" evidence="14">
    <location>
        <begin position="230"/>
        <end position="258"/>
    </location>
</feature>
<evidence type="ECO:0000256" key="13">
    <source>
        <dbReference type="ARBA" id="ARBA00038359"/>
    </source>
</evidence>
<feature type="domain" description="CFEM" evidence="16">
    <location>
        <begin position="38"/>
        <end position="105"/>
    </location>
</feature>
<dbReference type="eggNOG" id="ENOG502SKG6">
    <property type="taxonomic scope" value="Eukaryota"/>
</dbReference>
<keyword evidence="12" id="KW-0449">Lipoprotein</keyword>
<dbReference type="STRING" id="644358.A0A0C4EFV0"/>
<dbReference type="InterPro" id="IPR008427">
    <property type="entry name" value="Extracellular_membr_CFEM_dom"/>
</dbReference>
<evidence type="ECO:0000256" key="8">
    <source>
        <dbReference type="ARBA" id="ARBA00022729"/>
    </source>
</evidence>
<evidence type="ECO:0000313" key="19">
    <source>
        <dbReference type="EnsemblFungi" id="MAPG_11658T0"/>
    </source>
</evidence>
<feature type="signal peptide" evidence="15">
    <location>
        <begin position="1"/>
        <end position="17"/>
    </location>
</feature>
<evidence type="ECO:0000259" key="17">
    <source>
        <dbReference type="Pfam" id="PF20684"/>
    </source>
</evidence>
<comment type="similarity">
    <text evidence="13">Belongs to the SAT4 family.</text>
</comment>
<evidence type="ECO:0000256" key="6">
    <source>
        <dbReference type="ARBA" id="ARBA00022622"/>
    </source>
</evidence>
<evidence type="ECO:0000256" key="2">
    <source>
        <dbReference type="ARBA" id="ARBA00004589"/>
    </source>
</evidence>
<dbReference type="PANTHER" id="PTHR33048">
    <property type="entry name" value="PTH11-LIKE INTEGRAL MEMBRANE PROTEIN (AFU_ORTHOLOGUE AFUA_5G11245)"/>
    <property type="match status" value="1"/>
</dbReference>
<gene>
    <name evidence="18" type="ORF">MAPG_11658</name>
</gene>
<evidence type="ECO:0000256" key="4">
    <source>
        <dbReference type="ARBA" id="ARBA00010031"/>
    </source>
</evidence>
<feature type="transmembrane region" description="Helical" evidence="14">
    <location>
        <begin position="278"/>
        <end position="300"/>
    </location>
</feature>
<proteinExistence type="inferred from homology"/>
<sequence>MRFFRLVLLALVPLGLAQSTGTGPAGTPSTTNSSAPAAPTVPPCAAKCLAIGVIKSYCSSVTPASEQTKCACSNQELQLEVGKCVIANCTVKESILFQGLSKAKCGVPPRDESKRLYIVTIFFAFVAWSLVVSRIGFKYFVLGAHELGMDDLFIFLTACVTIPSAAITFNVTIPNGLGKDIWALPTEQIYIVLEYFFGMTILYFLEVGMLKMSLLFFYLRIFPAKGVRRILWGTVFVNVVVTIVFILLDAIQCSPISLFWTKWDGEHTGTCIMEINDIAVANAVISITLDVWMLAVPIWQLRHLQLNWKKKVGVAAMFAVGTLFTVLSCIRLEILLRVGKHIKNPTYEELEISIISVPTGAIRMQTDYTVTSAPQSPMSKSGLQTRETELMRDDYDDESRLVIMGNTPSPRLPGHKGSMV</sequence>
<keyword evidence="5" id="KW-0964">Secreted</keyword>
<dbReference type="EnsemblFungi" id="MAPG_11658T0">
    <property type="protein sequence ID" value="MAPG_11658T0"/>
    <property type="gene ID" value="MAPG_11658"/>
</dbReference>
<evidence type="ECO:0000259" key="16">
    <source>
        <dbReference type="Pfam" id="PF05730"/>
    </source>
</evidence>
<reference evidence="18" key="2">
    <citation type="submission" date="2010-05" db="EMBL/GenBank/DDBJ databases">
        <title>The Genome Sequence of Magnaporthe poae strain ATCC 64411.</title>
        <authorList>
            <consortium name="The Broad Institute Genome Sequencing Platform"/>
            <consortium name="Broad Institute Genome Sequencing Center for Infectious Disease"/>
            <person name="Ma L.-J."/>
            <person name="Dead R."/>
            <person name="Young S."/>
            <person name="Zeng Q."/>
            <person name="Koehrsen M."/>
            <person name="Alvarado L."/>
            <person name="Berlin A."/>
            <person name="Chapman S.B."/>
            <person name="Chen Z."/>
            <person name="Freedman E."/>
            <person name="Gellesch M."/>
            <person name="Goldberg J."/>
            <person name="Griggs A."/>
            <person name="Gujja S."/>
            <person name="Heilman E.R."/>
            <person name="Heiman D."/>
            <person name="Hepburn T."/>
            <person name="Howarth C."/>
            <person name="Jen D."/>
            <person name="Larson L."/>
            <person name="Mehta T."/>
            <person name="Neiman D."/>
            <person name="Pearson M."/>
            <person name="Roberts A."/>
            <person name="Saif S."/>
            <person name="Shea T."/>
            <person name="Shenoy N."/>
            <person name="Sisk P."/>
            <person name="Stolte C."/>
            <person name="Sykes S."/>
            <person name="Walk T."/>
            <person name="White J."/>
            <person name="Yandava C."/>
            <person name="Haas B."/>
            <person name="Nusbaum C."/>
            <person name="Birren B."/>
        </authorList>
    </citation>
    <scope>NUCLEOTIDE SEQUENCE</scope>
    <source>
        <strain evidence="18">ATCC 64411</strain>
    </source>
</reference>
<reference evidence="20" key="1">
    <citation type="submission" date="2010-05" db="EMBL/GenBank/DDBJ databases">
        <title>The genome sequence of Magnaporthe poae strain ATCC 64411.</title>
        <authorList>
            <person name="Ma L.-J."/>
            <person name="Dead R."/>
            <person name="Young S."/>
            <person name="Zeng Q."/>
            <person name="Koehrsen M."/>
            <person name="Alvarado L."/>
            <person name="Berlin A."/>
            <person name="Chapman S.B."/>
            <person name="Chen Z."/>
            <person name="Freedman E."/>
            <person name="Gellesch M."/>
            <person name="Goldberg J."/>
            <person name="Griggs A."/>
            <person name="Gujja S."/>
            <person name="Heilman E.R."/>
            <person name="Heiman D."/>
            <person name="Hepburn T."/>
            <person name="Howarth C."/>
            <person name="Jen D."/>
            <person name="Larson L."/>
            <person name="Mehta T."/>
            <person name="Neiman D."/>
            <person name="Pearson M."/>
            <person name="Roberts A."/>
            <person name="Saif S."/>
            <person name="Shea T."/>
            <person name="Shenoy N."/>
            <person name="Sisk P."/>
            <person name="Stolte C."/>
            <person name="Sykes S."/>
            <person name="Walk T."/>
            <person name="White J."/>
            <person name="Yandava C."/>
            <person name="Haas B."/>
            <person name="Nusbaum C."/>
            <person name="Birren B."/>
        </authorList>
    </citation>
    <scope>NUCLEOTIDE SEQUENCE [LARGE SCALE GENOMIC DNA]</scope>
    <source>
        <strain evidence="20">ATCC 64411 / 73-15</strain>
    </source>
</reference>
<accession>A0A0C4EFV0</accession>
<comment type="subcellular location">
    <subcellularLocation>
        <location evidence="2">Membrane</location>
        <topology evidence="2">Lipid-anchor</topology>
        <topology evidence="2">GPI-anchor</topology>
    </subcellularLocation>
    <subcellularLocation>
        <location evidence="1">Membrane</location>
        <topology evidence="1">Multi-pass membrane protein</topology>
    </subcellularLocation>
    <subcellularLocation>
        <location evidence="3">Secreted</location>
    </subcellularLocation>
</comment>
<keyword evidence="6" id="KW-0336">GPI-anchor</keyword>
<feature type="transmembrane region" description="Helical" evidence="14">
    <location>
        <begin position="116"/>
        <end position="140"/>
    </location>
</feature>
<reference evidence="19" key="4">
    <citation type="journal article" date="2015" name="G3 (Bethesda)">
        <title>Genome sequences of three phytopathogenic species of the Magnaporthaceae family of fungi.</title>
        <authorList>
            <person name="Okagaki L.H."/>
            <person name="Nunes C.C."/>
            <person name="Sailsbery J."/>
            <person name="Clay B."/>
            <person name="Brown D."/>
            <person name="John T."/>
            <person name="Oh Y."/>
            <person name="Young N."/>
            <person name="Fitzgerald M."/>
            <person name="Haas B.J."/>
            <person name="Zeng Q."/>
            <person name="Young S."/>
            <person name="Adiconis X."/>
            <person name="Fan L."/>
            <person name="Levin J.Z."/>
            <person name="Mitchell T.K."/>
            <person name="Okubara P.A."/>
            <person name="Farman M.L."/>
            <person name="Kohn L.M."/>
            <person name="Birren B."/>
            <person name="Ma L.-J."/>
            <person name="Dean R.A."/>
        </authorList>
    </citation>
    <scope>NUCLEOTIDE SEQUENCE</scope>
    <source>
        <strain evidence="19">ATCC 64411 / 73-15</strain>
    </source>
</reference>
<dbReference type="EMBL" id="GL876986">
    <property type="protein sequence ID" value="KLU92756.1"/>
    <property type="molecule type" value="Genomic_DNA"/>
</dbReference>
<keyword evidence="6" id="KW-0325">Glycoprotein</keyword>
<keyword evidence="11" id="KW-1015">Disulfide bond</keyword>
<reference evidence="18" key="3">
    <citation type="submission" date="2011-03" db="EMBL/GenBank/DDBJ databases">
        <title>Annotation of Magnaporthe poae ATCC 64411.</title>
        <authorList>
            <person name="Ma L.-J."/>
            <person name="Dead R."/>
            <person name="Young S.K."/>
            <person name="Zeng Q."/>
            <person name="Gargeya S."/>
            <person name="Fitzgerald M."/>
            <person name="Haas B."/>
            <person name="Abouelleil A."/>
            <person name="Alvarado L."/>
            <person name="Arachchi H.M."/>
            <person name="Berlin A."/>
            <person name="Brown A."/>
            <person name="Chapman S.B."/>
            <person name="Chen Z."/>
            <person name="Dunbar C."/>
            <person name="Freedman E."/>
            <person name="Gearin G."/>
            <person name="Gellesch M."/>
            <person name="Goldberg J."/>
            <person name="Griggs A."/>
            <person name="Gujja S."/>
            <person name="Heiman D."/>
            <person name="Howarth C."/>
            <person name="Larson L."/>
            <person name="Lui A."/>
            <person name="MacDonald P.J.P."/>
            <person name="Mehta T."/>
            <person name="Montmayeur A."/>
            <person name="Murphy C."/>
            <person name="Neiman D."/>
            <person name="Pearson M."/>
            <person name="Priest M."/>
            <person name="Roberts A."/>
            <person name="Saif S."/>
            <person name="Shea T."/>
            <person name="Shenoy N."/>
            <person name="Sisk P."/>
            <person name="Stolte C."/>
            <person name="Sykes S."/>
            <person name="Yandava C."/>
            <person name="Wortman J."/>
            <person name="Nusbaum C."/>
            <person name="Birren B."/>
        </authorList>
    </citation>
    <scope>NUCLEOTIDE SEQUENCE</scope>
    <source>
        <strain evidence="18">ATCC 64411</strain>
    </source>
</reference>
<keyword evidence="8 15" id="KW-0732">Signal</keyword>
<dbReference type="VEuPathDB" id="FungiDB:MAPG_11658"/>
<evidence type="ECO:0000256" key="5">
    <source>
        <dbReference type="ARBA" id="ARBA00022525"/>
    </source>
</evidence>
<keyword evidence="9 14" id="KW-1133">Transmembrane helix</keyword>
<evidence type="ECO:0000313" key="20">
    <source>
        <dbReference type="Proteomes" id="UP000011715"/>
    </source>
</evidence>
<evidence type="ECO:0000256" key="12">
    <source>
        <dbReference type="ARBA" id="ARBA00023288"/>
    </source>
</evidence>
<dbReference type="EMBL" id="ADBL01002899">
    <property type="status" value="NOT_ANNOTATED_CDS"/>
    <property type="molecule type" value="Genomic_DNA"/>
</dbReference>
<dbReference type="InterPro" id="IPR049326">
    <property type="entry name" value="Rhodopsin_dom_fungi"/>
</dbReference>
<dbReference type="Pfam" id="PF05730">
    <property type="entry name" value="CFEM"/>
    <property type="match status" value="1"/>
</dbReference>
<keyword evidence="7 14" id="KW-0812">Transmembrane</keyword>
<dbReference type="Pfam" id="PF20684">
    <property type="entry name" value="Fung_rhodopsin"/>
    <property type="match status" value="1"/>
</dbReference>
<keyword evidence="20" id="KW-1185">Reference proteome</keyword>
<dbReference type="PANTHER" id="PTHR33048:SF143">
    <property type="entry name" value="EXTRACELLULAR MEMBRANE PROTEIN CFEM DOMAIN-CONTAINING PROTEIN-RELATED"/>
    <property type="match status" value="1"/>
</dbReference>
<evidence type="ECO:0000256" key="9">
    <source>
        <dbReference type="ARBA" id="ARBA00022989"/>
    </source>
</evidence>
<dbReference type="InterPro" id="IPR052337">
    <property type="entry name" value="SAT4-like"/>
</dbReference>
<reference evidence="19" key="5">
    <citation type="submission" date="2015-06" db="UniProtKB">
        <authorList>
            <consortium name="EnsemblFungi"/>
        </authorList>
    </citation>
    <scope>IDENTIFICATION</scope>
    <source>
        <strain evidence="19">ATCC 64411</strain>
    </source>
</reference>
<feature type="transmembrane region" description="Helical" evidence="14">
    <location>
        <begin position="312"/>
        <end position="336"/>
    </location>
</feature>
<evidence type="ECO:0000256" key="14">
    <source>
        <dbReference type="SAM" id="Phobius"/>
    </source>
</evidence>
<dbReference type="OMA" id="CIMEIND"/>
<evidence type="ECO:0000256" key="15">
    <source>
        <dbReference type="SAM" id="SignalP"/>
    </source>
</evidence>
<evidence type="ECO:0000256" key="1">
    <source>
        <dbReference type="ARBA" id="ARBA00004141"/>
    </source>
</evidence>
<dbReference type="GO" id="GO:0098552">
    <property type="term" value="C:side of membrane"/>
    <property type="evidence" value="ECO:0007669"/>
    <property type="project" value="UniProtKB-KW"/>
</dbReference>
<feature type="transmembrane region" description="Helical" evidence="14">
    <location>
        <begin position="152"/>
        <end position="173"/>
    </location>
</feature>
<feature type="transmembrane region" description="Helical" evidence="14">
    <location>
        <begin position="193"/>
        <end position="218"/>
    </location>
</feature>
<dbReference type="EMBL" id="ADBL01002898">
    <property type="status" value="NOT_ANNOTATED_CDS"/>
    <property type="molecule type" value="Genomic_DNA"/>
</dbReference>